<evidence type="ECO:0000313" key="2">
    <source>
        <dbReference type="EMBL" id="JAD62918.1"/>
    </source>
</evidence>
<evidence type="ECO:0000256" key="1">
    <source>
        <dbReference type="SAM" id="Phobius"/>
    </source>
</evidence>
<protein>
    <submittedName>
        <fullName evidence="2">Uncharacterized protein</fullName>
    </submittedName>
</protein>
<keyword evidence="1" id="KW-1133">Transmembrane helix</keyword>
<organism evidence="2">
    <name type="scientific">Arundo donax</name>
    <name type="common">Giant reed</name>
    <name type="synonym">Donax arundinaceus</name>
    <dbReference type="NCBI Taxonomy" id="35708"/>
    <lineage>
        <taxon>Eukaryota</taxon>
        <taxon>Viridiplantae</taxon>
        <taxon>Streptophyta</taxon>
        <taxon>Embryophyta</taxon>
        <taxon>Tracheophyta</taxon>
        <taxon>Spermatophyta</taxon>
        <taxon>Magnoliopsida</taxon>
        <taxon>Liliopsida</taxon>
        <taxon>Poales</taxon>
        <taxon>Poaceae</taxon>
        <taxon>PACMAD clade</taxon>
        <taxon>Arundinoideae</taxon>
        <taxon>Arundineae</taxon>
        <taxon>Arundo</taxon>
    </lineage>
</organism>
<dbReference type="EMBL" id="GBRH01234977">
    <property type="protein sequence ID" value="JAD62918.1"/>
    <property type="molecule type" value="Transcribed_RNA"/>
</dbReference>
<name>A0A0A9BL67_ARUDO</name>
<feature type="transmembrane region" description="Helical" evidence="1">
    <location>
        <begin position="6"/>
        <end position="25"/>
    </location>
</feature>
<reference evidence="2" key="2">
    <citation type="journal article" date="2015" name="Data Brief">
        <title>Shoot transcriptome of the giant reed, Arundo donax.</title>
        <authorList>
            <person name="Barrero R.A."/>
            <person name="Guerrero F.D."/>
            <person name="Moolhuijzen P."/>
            <person name="Goolsby J.A."/>
            <person name="Tidwell J."/>
            <person name="Bellgard S.E."/>
            <person name="Bellgard M.I."/>
        </authorList>
    </citation>
    <scope>NUCLEOTIDE SEQUENCE</scope>
    <source>
        <tissue evidence="2">Shoot tissue taken approximately 20 cm above the soil surface</tissue>
    </source>
</reference>
<keyword evidence="1" id="KW-0812">Transmembrane</keyword>
<accession>A0A0A9BL67</accession>
<reference evidence="2" key="1">
    <citation type="submission" date="2014-09" db="EMBL/GenBank/DDBJ databases">
        <authorList>
            <person name="Magalhaes I.L.F."/>
            <person name="Oliveira U."/>
            <person name="Santos F.R."/>
            <person name="Vidigal T.H.D.A."/>
            <person name="Brescovit A.D."/>
            <person name="Santos A.J."/>
        </authorList>
    </citation>
    <scope>NUCLEOTIDE SEQUENCE</scope>
    <source>
        <tissue evidence="2">Shoot tissue taken approximately 20 cm above the soil surface</tissue>
    </source>
</reference>
<keyword evidence="1" id="KW-0472">Membrane</keyword>
<dbReference type="AlphaFoldDB" id="A0A0A9BL67"/>
<sequence length="40" mass="5019">MFMLIYHVCWIMKASIVYCAFVFLLSPKNRKRWWYNSCRI</sequence>
<proteinExistence type="predicted"/>